<gene>
    <name evidence="2" type="ORF">Tco_0951464</name>
</gene>
<feature type="compositionally biased region" description="Basic and acidic residues" evidence="1">
    <location>
        <begin position="218"/>
        <end position="231"/>
    </location>
</feature>
<evidence type="ECO:0000256" key="1">
    <source>
        <dbReference type="SAM" id="MobiDB-lite"/>
    </source>
</evidence>
<proteinExistence type="predicted"/>
<feature type="compositionally biased region" description="Polar residues" evidence="1">
    <location>
        <begin position="232"/>
        <end position="242"/>
    </location>
</feature>
<protein>
    <submittedName>
        <fullName evidence="2">Uncharacterized protein</fullName>
    </submittedName>
</protein>
<reference evidence="2" key="2">
    <citation type="submission" date="2022-01" db="EMBL/GenBank/DDBJ databases">
        <authorList>
            <person name="Yamashiro T."/>
            <person name="Shiraishi A."/>
            <person name="Satake H."/>
            <person name="Nakayama K."/>
        </authorList>
    </citation>
    <scope>NUCLEOTIDE SEQUENCE</scope>
</reference>
<keyword evidence="3" id="KW-1185">Reference proteome</keyword>
<name>A0ABQ5E086_9ASTR</name>
<reference evidence="2" key="1">
    <citation type="journal article" date="2022" name="Int. J. Mol. Sci.">
        <title>Draft Genome of Tanacetum Coccineum: Genomic Comparison of Closely Related Tanacetum-Family Plants.</title>
        <authorList>
            <person name="Yamashiro T."/>
            <person name="Shiraishi A."/>
            <person name="Nakayama K."/>
            <person name="Satake H."/>
        </authorList>
    </citation>
    <scope>NUCLEOTIDE SEQUENCE</scope>
</reference>
<evidence type="ECO:0000313" key="2">
    <source>
        <dbReference type="EMBL" id="GJT42749.1"/>
    </source>
</evidence>
<organism evidence="2 3">
    <name type="scientific">Tanacetum coccineum</name>
    <dbReference type="NCBI Taxonomy" id="301880"/>
    <lineage>
        <taxon>Eukaryota</taxon>
        <taxon>Viridiplantae</taxon>
        <taxon>Streptophyta</taxon>
        <taxon>Embryophyta</taxon>
        <taxon>Tracheophyta</taxon>
        <taxon>Spermatophyta</taxon>
        <taxon>Magnoliopsida</taxon>
        <taxon>eudicotyledons</taxon>
        <taxon>Gunneridae</taxon>
        <taxon>Pentapetalae</taxon>
        <taxon>asterids</taxon>
        <taxon>campanulids</taxon>
        <taxon>Asterales</taxon>
        <taxon>Asteraceae</taxon>
        <taxon>Asteroideae</taxon>
        <taxon>Anthemideae</taxon>
        <taxon>Anthemidinae</taxon>
        <taxon>Tanacetum</taxon>
    </lineage>
</organism>
<accession>A0ABQ5E086</accession>
<feature type="region of interest" description="Disordered" evidence="1">
    <location>
        <begin position="150"/>
        <end position="242"/>
    </location>
</feature>
<comment type="caution">
    <text evidence="2">The sequence shown here is derived from an EMBL/GenBank/DDBJ whole genome shotgun (WGS) entry which is preliminary data.</text>
</comment>
<sequence length="503" mass="55878">MLQLEDSIKKTFRSYIAEFEKKAKDERKRYIDLVEKYVKEIIKDEVKSQLPQILPKEVSDYATPMIQSSITKSLKNILLAKSSSQPKSTYEATASLTEFKLKKILLDKILNSKLYRGTQEYNDLYDALVKSYKLDKDLFESYGKVYSLKRDREDKDNDEDPPAGSDQSSSKGSKSQPKSSGKSVQAEELVFETADTKMPLNQGDDLGNTDDQPNVEAASRDDWFKKPERPPTSDSDWNTTKTIDFRPPRTWINKIPKAGKPPLTFDELMSTPIDFSYVLNNLKIENLTQEHLVGPTFDLLKGTCKSRVELEYHFEECYKAITDRLDWTNPKGHEYPFDLSKPLPLIDDQGRQVVPTNYFINNDLEYLKGGSLSRIYTTSTTKIKAAKYDTIEGIEDLAVENVVENESHFSLEVVDQDLSSLAIRGGKHYGGRGGGVGSNSGVGEGKEEFMGGIGGGSFSKRSMVAKDGLGGDGSVVLIRDSGGVVIGEVGGAPDVESDGGENG</sequence>
<feature type="compositionally biased region" description="Low complexity" evidence="1">
    <location>
        <begin position="162"/>
        <end position="184"/>
    </location>
</feature>
<dbReference type="EMBL" id="BQNB010015671">
    <property type="protein sequence ID" value="GJT42749.1"/>
    <property type="molecule type" value="Genomic_DNA"/>
</dbReference>
<evidence type="ECO:0000313" key="3">
    <source>
        <dbReference type="Proteomes" id="UP001151760"/>
    </source>
</evidence>
<dbReference type="Proteomes" id="UP001151760">
    <property type="component" value="Unassembled WGS sequence"/>
</dbReference>